<dbReference type="OrthoDB" id="552258at2759"/>
<dbReference type="GO" id="GO:0034237">
    <property type="term" value="F:protein kinase A regulatory subunit binding"/>
    <property type="evidence" value="ECO:0007669"/>
    <property type="project" value="TreeGrafter"/>
</dbReference>
<feature type="compositionally biased region" description="Polar residues" evidence="1">
    <location>
        <begin position="556"/>
        <end position="566"/>
    </location>
</feature>
<dbReference type="Pfam" id="PF10469">
    <property type="entry name" value="AKAP7_NLS"/>
    <property type="match status" value="1"/>
</dbReference>
<evidence type="ECO:0000256" key="1">
    <source>
        <dbReference type="SAM" id="MobiDB-lite"/>
    </source>
</evidence>
<feature type="region of interest" description="Disordered" evidence="1">
    <location>
        <begin position="1"/>
        <end position="40"/>
    </location>
</feature>
<feature type="compositionally biased region" description="Low complexity" evidence="1">
    <location>
        <begin position="209"/>
        <end position="219"/>
    </location>
</feature>
<feature type="compositionally biased region" description="Low complexity" evidence="1">
    <location>
        <begin position="662"/>
        <end position="674"/>
    </location>
</feature>
<feature type="compositionally biased region" description="Low complexity" evidence="1">
    <location>
        <begin position="692"/>
        <end position="709"/>
    </location>
</feature>
<dbReference type="InterPro" id="IPR019510">
    <property type="entry name" value="AKAP7-like_phosphoesterase"/>
</dbReference>
<comment type="caution">
    <text evidence="3">The sequence shown here is derived from an EMBL/GenBank/DDBJ whole genome shotgun (WGS) entry which is preliminary data.</text>
</comment>
<organism evidence="3 4">
    <name type="scientific">Gonium pectorale</name>
    <name type="common">Green alga</name>
    <dbReference type="NCBI Taxonomy" id="33097"/>
    <lineage>
        <taxon>Eukaryota</taxon>
        <taxon>Viridiplantae</taxon>
        <taxon>Chlorophyta</taxon>
        <taxon>core chlorophytes</taxon>
        <taxon>Chlorophyceae</taxon>
        <taxon>CS clade</taxon>
        <taxon>Chlamydomonadales</taxon>
        <taxon>Volvocaceae</taxon>
        <taxon>Gonium</taxon>
    </lineage>
</organism>
<dbReference type="GO" id="GO:0010738">
    <property type="term" value="P:regulation of protein kinase A signaling"/>
    <property type="evidence" value="ECO:0007669"/>
    <property type="project" value="TreeGrafter"/>
</dbReference>
<evidence type="ECO:0000259" key="2">
    <source>
        <dbReference type="Pfam" id="PF10469"/>
    </source>
</evidence>
<proteinExistence type="predicted"/>
<feature type="compositionally biased region" description="Low complexity" evidence="1">
    <location>
        <begin position="169"/>
        <end position="194"/>
    </location>
</feature>
<dbReference type="AlphaFoldDB" id="A0A150G8U9"/>
<feature type="region of interest" description="Disordered" evidence="1">
    <location>
        <begin position="549"/>
        <end position="575"/>
    </location>
</feature>
<dbReference type="Proteomes" id="UP000075714">
    <property type="component" value="Unassembled WGS sequence"/>
</dbReference>
<feature type="region of interest" description="Disordered" evidence="1">
    <location>
        <begin position="617"/>
        <end position="716"/>
    </location>
</feature>
<feature type="compositionally biased region" description="Low complexity" evidence="1">
    <location>
        <begin position="365"/>
        <end position="376"/>
    </location>
</feature>
<feature type="domain" description="A-kinase anchor protein 7-like phosphoesterase" evidence="2">
    <location>
        <begin position="286"/>
        <end position="338"/>
    </location>
</feature>
<gene>
    <name evidence="3" type="ORF">GPECTOR_50g584</name>
</gene>
<protein>
    <recommendedName>
        <fullName evidence="2">A-kinase anchor protein 7-like phosphoesterase domain-containing protein</fullName>
    </recommendedName>
</protein>
<dbReference type="PANTHER" id="PTHR15934">
    <property type="entry name" value="RNA 2',3'-CYCLIC PHOSPHODIESTERASE"/>
    <property type="match status" value="1"/>
</dbReference>
<feature type="compositionally biased region" description="Pro residues" evidence="1">
    <location>
        <begin position="355"/>
        <end position="364"/>
    </location>
</feature>
<feature type="compositionally biased region" description="Low complexity" evidence="1">
    <location>
        <begin position="425"/>
        <end position="439"/>
    </location>
</feature>
<feature type="region of interest" description="Disordered" evidence="1">
    <location>
        <begin position="730"/>
        <end position="751"/>
    </location>
</feature>
<dbReference type="GO" id="GO:0005829">
    <property type="term" value="C:cytosol"/>
    <property type="evidence" value="ECO:0007669"/>
    <property type="project" value="TreeGrafter"/>
</dbReference>
<dbReference type="EMBL" id="LSYV01000051">
    <property type="protein sequence ID" value="KXZ45790.1"/>
    <property type="molecule type" value="Genomic_DNA"/>
</dbReference>
<feature type="region of interest" description="Disordered" evidence="1">
    <location>
        <begin position="892"/>
        <end position="933"/>
    </location>
</feature>
<reference evidence="4" key="1">
    <citation type="journal article" date="2016" name="Nat. Commun.">
        <title>The Gonium pectorale genome demonstrates co-option of cell cycle regulation during the evolution of multicellularity.</title>
        <authorList>
            <person name="Hanschen E.R."/>
            <person name="Marriage T.N."/>
            <person name="Ferris P.J."/>
            <person name="Hamaji T."/>
            <person name="Toyoda A."/>
            <person name="Fujiyama A."/>
            <person name="Neme R."/>
            <person name="Noguchi H."/>
            <person name="Minakuchi Y."/>
            <person name="Suzuki M."/>
            <person name="Kawai-Toyooka H."/>
            <person name="Smith D.R."/>
            <person name="Sparks H."/>
            <person name="Anderson J."/>
            <person name="Bakaric R."/>
            <person name="Luria V."/>
            <person name="Karger A."/>
            <person name="Kirschner M.W."/>
            <person name="Durand P.M."/>
            <person name="Michod R.E."/>
            <person name="Nozaki H."/>
            <person name="Olson B.J."/>
        </authorList>
    </citation>
    <scope>NUCLEOTIDE SEQUENCE [LARGE SCALE GENOMIC DNA]</scope>
    <source>
        <strain evidence="4">NIES-2863</strain>
    </source>
</reference>
<feature type="region of interest" description="Disordered" evidence="1">
    <location>
        <begin position="391"/>
        <end position="468"/>
    </location>
</feature>
<feature type="compositionally biased region" description="Low complexity" evidence="1">
    <location>
        <begin position="455"/>
        <end position="468"/>
    </location>
</feature>
<feature type="compositionally biased region" description="Basic and acidic residues" evidence="1">
    <location>
        <begin position="923"/>
        <end position="933"/>
    </location>
</feature>
<accession>A0A150G8U9</accession>
<dbReference type="InterPro" id="IPR009097">
    <property type="entry name" value="Cyclic_Pdiesterase"/>
</dbReference>
<dbReference type="PANTHER" id="PTHR15934:SF2">
    <property type="entry name" value="A-KINASE ANCHOR PROTEIN 7-LIKE PHOSPHOESTERASE DOMAIN-CONTAINING PROTEIN"/>
    <property type="match status" value="1"/>
</dbReference>
<feature type="region of interest" description="Disordered" evidence="1">
    <location>
        <begin position="129"/>
        <end position="268"/>
    </location>
</feature>
<feature type="compositionally biased region" description="Low complexity" evidence="1">
    <location>
        <begin position="399"/>
        <end position="414"/>
    </location>
</feature>
<feature type="region of interest" description="Disordered" evidence="1">
    <location>
        <begin position="355"/>
        <end position="376"/>
    </location>
</feature>
<feature type="compositionally biased region" description="Gly residues" evidence="1">
    <location>
        <begin position="628"/>
        <end position="652"/>
    </location>
</feature>
<name>A0A150G8U9_GONPE</name>
<dbReference type="SUPFAM" id="SSF55144">
    <property type="entry name" value="LigT-like"/>
    <property type="match status" value="1"/>
</dbReference>
<evidence type="ECO:0000313" key="4">
    <source>
        <dbReference type="Proteomes" id="UP000075714"/>
    </source>
</evidence>
<keyword evidence="4" id="KW-1185">Reference proteome</keyword>
<dbReference type="Gene3D" id="3.90.1140.10">
    <property type="entry name" value="Cyclic phosphodiesterase"/>
    <property type="match status" value="2"/>
</dbReference>
<evidence type="ECO:0000313" key="3">
    <source>
        <dbReference type="EMBL" id="KXZ45790.1"/>
    </source>
</evidence>
<feature type="region of interest" description="Disordered" evidence="1">
    <location>
        <begin position="53"/>
        <end position="76"/>
    </location>
</feature>
<sequence>MEVDAAGKRTEAGTEGHGDPGGPGATAAAIGSCPDTATSASAVDGEALTAAVLTPAAGTASSRHRRGRGRSGAEAGASAGGAAAAAAHTCAAATEAAVGAAEAARSAAAAAEAAAARASQTVSGILSGLARRRLGPGQERSGAAEGSQLSRDGPAGQPPAQRAELGDRPPAAGVAKAVGALEPAQPAPVGAAAGPGPGPGESREREAGGEAAEAVAAAADKGRRGRGRDAGSGRRGGGQRLEGDADAGAGAAGVRSERGAEGGGGVARRGDVLGSLMDRSPLPDRPTHFLALQLSHSRRVTEAIDQVHAALVGHHASLADFLEPSVKAHLTLLVMPLHQGHMPLLPPAPVPAPLTSPAAAPPPAAQAAASDVPTGVPAAEAEGAVSAAPLVPAQPVPPAQAQAQAQAQTASSEPLGGSAPEQQAEPEMLVPEPEPMLAEPQPPQPSGRQGRSRQRQAPGSAPAAAQSRQELPWRLVACLQRMLELPGALGSAGVDRPLELEVKGLNAFGSQVLFLEVADDDRGDEAPMASAEAAPTAGPDLAAALNDADAGEATTDGGSSALNANGSADGPADRPTGQRAALLALQAAVAAHFADFKFREDGKPFVPHVTIAKAKYMPPSARTRGSRGNSGGCGGAKGSNGPANGDGTGKDGGSQDASNPRQAAEQAAAPLAAQEESDPHHQQQEGADCALASTGATGTEPAAAEARGTGQAGSGAAAVPIAQANEAMVPETAHRSVTDGPGNPSSELPCGQPVATAAAAAAGARSKEPAAASSKPLSKIPAAAYEAHMDISAGLVTVDRVQLCAMGGRPQGGYYRVLAEVALRGAAGGGDAGCGGGVCGRGEVEASAGPGRALAEPLRPYPSLHPAVRLTEQAMALLHAAAEAAKVEEAEARLIEEGSTGMEPEVEAEGRADGAPEALGVKEASEEREGGGM</sequence>
<dbReference type="InterPro" id="IPR052641">
    <property type="entry name" value="AKAP7_isoform_gamma"/>
</dbReference>
<feature type="compositionally biased region" description="Basic and acidic residues" evidence="1">
    <location>
        <begin position="1"/>
        <end position="18"/>
    </location>
</feature>